<evidence type="ECO:0000313" key="2">
    <source>
        <dbReference type="EMBL" id="TCP22665.1"/>
    </source>
</evidence>
<dbReference type="GO" id="GO:0097367">
    <property type="term" value="F:carbohydrate derivative binding"/>
    <property type="evidence" value="ECO:0007669"/>
    <property type="project" value="InterPro"/>
</dbReference>
<dbReference type="EMBL" id="SLXK01000034">
    <property type="protein sequence ID" value="TCP22665.1"/>
    <property type="molecule type" value="Genomic_DNA"/>
</dbReference>
<dbReference type="SUPFAM" id="SSF53697">
    <property type="entry name" value="SIS domain"/>
    <property type="match status" value="1"/>
</dbReference>
<organism evidence="2 3">
    <name type="scientific">Scopulibacillus darangshiensis</name>
    <dbReference type="NCBI Taxonomy" id="442528"/>
    <lineage>
        <taxon>Bacteria</taxon>
        <taxon>Bacillati</taxon>
        <taxon>Bacillota</taxon>
        <taxon>Bacilli</taxon>
        <taxon>Bacillales</taxon>
        <taxon>Sporolactobacillaceae</taxon>
        <taxon>Scopulibacillus</taxon>
    </lineage>
</organism>
<dbReference type="InterPro" id="IPR046348">
    <property type="entry name" value="SIS_dom_sf"/>
</dbReference>
<comment type="caution">
    <text evidence="2">The sequence shown here is derived from an EMBL/GenBank/DDBJ whole genome shotgun (WGS) entry which is preliminary data.</text>
</comment>
<proteinExistence type="predicted"/>
<dbReference type="PANTHER" id="PTHR30390:SF8">
    <property type="entry name" value="SUGAR ISOMERASE (SIS)"/>
    <property type="match status" value="1"/>
</dbReference>
<dbReference type="InterPro" id="IPR050099">
    <property type="entry name" value="SIS_GmhA/DiaA_subfam"/>
</dbReference>
<dbReference type="PANTHER" id="PTHR30390">
    <property type="entry name" value="SEDOHEPTULOSE 7-PHOSPHATE ISOMERASE / DNAA INITIATOR-ASSOCIATING FACTOR FOR REPLICATION INITIATION"/>
    <property type="match status" value="1"/>
</dbReference>
<dbReference type="Gene3D" id="3.40.50.10490">
    <property type="entry name" value="Glucose-6-phosphate isomerase like protein, domain 1"/>
    <property type="match status" value="1"/>
</dbReference>
<dbReference type="InterPro" id="IPR001347">
    <property type="entry name" value="SIS_dom"/>
</dbReference>
<accession>A0A4R2NMY1</accession>
<dbReference type="Proteomes" id="UP000295416">
    <property type="component" value="Unassembled WGS sequence"/>
</dbReference>
<dbReference type="RefSeq" id="WP_165886995.1">
    <property type="nucleotide sequence ID" value="NZ_SLXK01000034.1"/>
</dbReference>
<protein>
    <submittedName>
        <fullName evidence="2">D-sedoheptulose 7-phosphate isomerase</fullName>
    </submittedName>
</protein>
<sequence>MFQAYFENYKADFIAALGNLDFSDVNEIYQVIEKARRNRQQVFVIGNGGSAASAAHWGCDFGKGINVGDSERLKITTPVDGMTTLTALANDISYDDIFKEMLKNQISENDVVIALSVSGDSENLIKALDFAKKKNALTVAIIGEKKGRVKDYSDLTLIIPSEDYGIVEDLHMFINHVISQFIKQQNNQALKSN</sequence>
<dbReference type="GO" id="GO:1901135">
    <property type="term" value="P:carbohydrate derivative metabolic process"/>
    <property type="evidence" value="ECO:0007669"/>
    <property type="project" value="InterPro"/>
</dbReference>
<evidence type="ECO:0000259" key="1">
    <source>
        <dbReference type="PROSITE" id="PS51464"/>
    </source>
</evidence>
<dbReference type="InterPro" id="IPR035461">
    <property type="entry name" value="GmhA/DiaA"/>
</dbReference>
<dbReference type="PROSITE" id="PS51464">
    <property type="entry name" value="SIS"/>
    <property type="match status" value="1"/>
</dbReference>
<dbReference type="CDD" id="cd05006">
    <property type="entry name" value="SIS_GmhA"/>
    <property type="match status" value="1"/>
</dbReference>
<name>A0A4R2NMY1_9BACL</name>
<reference evidence="2 3" key="1">
    <citation type="submission" date="2019-03" db="EMBL/GenBank/DDBJ databases">
        <title>Genomic Encyclopedia of Type Strains, Phase IV (KMG-IV): sequencing the most valuable type-strain genomes for metagenomic binning, comparative biology and taxonomic classification.</title>
        <authorList>
            <person name="Goeker M."/>
        </authorList>
    </citation>
    <scope>NUCLEOTIDE SEQUENCE [LARGE SCALE GENOMIC DNA]</scope>
    <source>
        <strain evidence="2 3">DSM 19377</strain>
    </source>
</reference>
<dbReference type="Pfam" id="PF13580">
    <property type="entry name" value="SIS_2"/>
    <property type="match status" value="1"/>
</dbReference>
<dbReference type="AlphaFoldDB" id="A0A4R2NMY1"/>
<dbReference type="GO" id="GO:0016853">
    <property type="term" value="F:isomerase activity"/>
    <property type="evidence" value="ECO:0007669"/>
    <property type="project" value="UniProtKB-KW"/>
</dbReference>
<feature type="domain" description="SIS" evidence="1">
    <location>
        <begin position="28"/>
        <end position="187"/>
    </location>
</feature>
<evidence type="ECO:0000313" key="3">
    <source>
        <dbReference type="Proteomes" id="UP000295416"/>
    </source>
</evidence>
<keyword evidence="2" id="KW-0413">Isomerase</keyword>
<keyword evidence="3" id="KW-1185">Reference proteome</keyword>
<gene>
    <name evidence="2" type="ORF">EV207_1347</name>
</gene>